<keyword evidence="2" id="KW-1185">Reference proteome</keyword>
<accession>A0A4Q7UJ72</accession>
<reference evidence="1 2" key="1">
    <citation type="submission" date="2019-02" db="EMBL/GenBank/DDBJ databases">
        <title>Sequencing the genomes of 1000 actinobacteria strains.</title>
        <authorList>
            <person name="Klenk H.-P."/>
        </authorList>
    </citation>
    <scope>NUCLEOTIDE SEQUENCE [LARGE SCALE GENOMIC DNA]</scope>
    <source>
        <strain evidence="1 2">DSM 45888</strain>
    </source>
</reference>
<name>A0A4Q7UJ72_9ACTN</name>
<sequence length="93" mass="9891">MIRQRAGLENTLTCVAATVTAKYKLFAALSPSGLAKECTLGFAVRMASLDPLSVFRLLIYLHAADAVDQVHARVGAALGGRQVEGLDDTRFNG</sequence>
<proteinExistence type="predicted"/>
<dbReference type="EMBL" id="SHKK01000001">
    <property type="protein sequence ID" value="RZT80391.1"/>
    <property type="molecule type" value="Genomic_DNA"/>
</dbReference>
<dbReference type="AlphaFoldDB" id="A0A4Q7UJ72"/>
<organism evidence="1 2">
    <name type="scientific">Micromonospora violae</name>
    <dbReference type="NCBI Taxonomy" id="1278207"/>
    <lineage>
        <taxon>Bacteria</taxon>
        <taxon>Bacillati</taxon>
        <taxon>Actinomycetota</taxon>
        <taxon>Actinomycetes</taxon>
        <taxon>Micromonosporales</taxon>
        <taxon>Micromonosporaceae</taxon>
        <taxon>Micromonospora</taxon>
    </lineage>
</organism>
<comment type="caution">
    <text evidence="1">The sequence shown here is derived from an EMBL/GenBank/DDBJ whole genome shotgun (WGS) entry which is preliminary data.</text>
</comment>
<dbReference type="Proteomes" id="UP000293781">
    <property type="component" value="Unassembled WGS sequence"/>
</dbReference>
<protein>
    <submittedName>
        <fullName evidence="1">Uncharacterized protein</fullName>
    </submittedName>
</protein>
<gene>
    <name evidence="1" type="ORF">EV382_3639</name>
</gene>
<evidence type="ECO:0000313" key="1">
    <source>
        <dbReference type="EMBL" id="RZT80391.1"/>
    </source>
</evidence>
<evidence type="ECO:0000313" key="2">
    <source>
        <dbReference type="Proteomes" id="UP000293781"/>
    </source>
</evidence>